<dbReference type="InterPro" id="IPR009056">
    <property type="entry name" value="Cyt_c-like_dom"/>
</dbReference>
<dbReference type="GO" id="GO:0009055">
    <property type="term" value="F:electron transfer activity"/>
    <property type="evidence" value="ECO:0007669"/>
    <property type="project" value="InterPro"/>
</dbReference>
<evidence type="ECO:0000313" key="7">
    <source>
        <dbReference type="EMBL" id="KAB0285131.1"/>
    </source>
</evidence>
<name>A0A5N3QTY7_9VIBR</name>
<evidence type="ECO:0000256" key="3">
    <source>
        <dbReference type="ARBA" id="ARBA00023004"/>
    </source>
</evidence>
<evidence type="ECO:0000256" key="5">
    <source>
        <dbReference type="SAM" id="SignalP"/>
    </source>
</evidence>
<reference evidence="7 8" key="1">
    <citation type="submission" date="2019-09" db="EMBL/GenBank/DDBJ databases">
        <title>Whole genome sequence of Vibrio fortis.</title>
        <authorList>
            <person name="Das S.K."/>
        </authorList>
    </citation>
    <scope>NUCLEOTIDE SEQUENCE [LARGE SCALE GENOMIC DNA]</scope>
    <source>
        <strain evidence="7 8">AN60</strain>
    </source>
</reference>
<dbReference type="EMBL" id="VWSE01000011">
    <property type="protein sequence ID" value="KAB0285131.1"/>
    <property type="molecule type" value="Genomic_DNA"/>
</dbReference>
<keyword evidence="2 4" id="KW-0479">Metal-binding</keyword>
<evidence type="ECO:0000313" key="8">
    <source>
        <dbReference type="Proteomes" id="UP000326789"/>
    </source>
</evidence>
<feature type="chain" id="PRO_5024423149" evidence="5">
    <location>
        <begin position="20"/>
        <end position="110"/>
    </location>
</feature>
<keyword evidence="5" id="KW-0732">Signal</keyword>
<evidence type="ECO:0000256" key="4">
    <source>
        <dbReference type="PROSITE-ProRule" id="PRU00433"/>
    </source>
</evidence>
<dbReference type="GO" id="GO:0046872">
    <property type="term" value="F:metal ion binding"/>
    <property type="evidence" value="ECO:0007669"/>
    <property type="project" value="UniProtKB-KW"/>
</dbReference>
<dbReference type="AlphaFoldDB" id="A0A5N3QTY7"/>
<dbReference type="SUPFAM" id="SSF46626">
    <property type="entry name" value="Cytochrome c"/>
    <property type="match status" value="1"/>
</dbReference>
<dbReference type="InterPro" id="IPR036909">
    <property type="entry name" value="Cyt_c-like_dom_sf"/>
</dbReference>
<feature type="signal peptide" evidence="5">
    <location>
        <begin position="1"/>
        <end position="19"/>
    </location>
</feature>
<sequence>MSKFATLLLTSFIGFNTYAANLDIEAGENSYKTLCVSCHGDLGHGDGIAGKALPEQPSNIYDGLNSWFESEAELIDTVLNGNEGMPAWSSVLNEKDVKDIFAYIEKINSK</sequence>
<dbReference type="PROSITE" id="PS51007">
    <property type="entry name" value="CYTC"/>
    <property type="match status" value="1"/>
</dbReference>
<keyword evidence="1 4" id="KW-0349">Heme</keyword>
<dbReference type="Proteomes" id="UP000326789">
    <property type="component" value="Unassembled WGS sequence"/>
</dbReference>
<protein>
    <submittedName>
        <fullName evidence="7">Cytochrome c</fullName>
    </submittedName>
</protein>
<accession>A0A5N3QTY7</accession>
<gene>
    <name evidence="7" type="ORF">F2P58_24675</name>
</gene>
<proteinExistence type="predicted"/>
<evidence type="ECO:0000256" key="1">
    <source>
        <dbReference type="ARBA" id="ARBA00022617"/>
    </source>
</evidence>
<dbReference type="GO" id="GO:0020037">
    <property type="term" value="F:heme binding"/>
    <property type="evidence" value="ECO:0007669"/>
    <property type="project" value="InterPro"/>
</dbReference>
<feature type="domain" description="Cytochrome c" evidence="6">
    <location>
        <begin position="22"/>
        <end position="108"/>
    </location>
</feature>
<evidence type="ECO:0000259" key="6">
    <source>
        <dbReference type="PROSITE" id="PS51007"/>
    </source>
</evidence>
<dbReference type="Gene3D" id="1.10.760.10">
    <property type="entry name" value="Cytochrome c-like domain"/>
    <property type="match status" value="1"/>
</dbReference>
<keyword evidence="3 4" id="KW-0408">Iron</keyword>
<comment type="caution">
    <text evidence="7">The sequence shown here is derived from an EMBL/GenBank/DDBJ whole genome shotgun (WGS) entry which is preliminary data.</text>
</comment>
<organism evidence="7 8">
    <name type="scientific">Vibrio fortis</name>
    <dbReference type="NCBI Taxonomy" id="212667"/>
    <lineage>
        <taxon>Bacteria</taxon>
        <taxon>Pseudomonadati</taxon>
        <taxon>Pseudomonadota</taxon>
        <taxon>Gammaproteobacteria</taxon>
        <taxon>Vibrionales</taxon>
        <taxon>Vibrionaceae</taxon>
        <taxon>Vibrio</taxon>
    </lineage>
</organism>
<dbReference type="Pfam" id="PF13442">
    <property type="entry name" value="Cytochrome_CBB3"/>
    <property type="match status" value="1"/>
</dbReference>
<dbReference type="RefSeq" id="WP_150873392.1">
    <property type="nucleotide sequence ID" value="NZ_JATABQ010000097.1"/>
</dbReference>
<evidence type="ECO:0000256" key="2">
    <source>
        <dbReference type="ARBA" id="ARBA00022723"/>
    </source>
</evidence>